<evidence type="ECO:0000313" key="3">
    <source>
        <dbReference type="Proteomes" id="UP000249061"/>
    </source>
</evidence>
<dbReference type="Proteomes" id="UP000249061">
    <property type="component" value="Unassembled WGS sequence"/>
</dbReference>
<organism evidence="2 3">
    <name type="scientific">Archangium gephyra</name>
    <dbReference type="NCBI Taxonomy" id="48"/>
    <lineage>
        <taxon>Bacteria</taxon>
        <taxon>Pseudomonadati</taxon>
        <taxon>Myxococcota</taxon>
        <taxon>Myxococcia</taxon>
        <taxon>Myxococcales</taxon>
        <taxon>Cystobacterineae</taxon>
        <taxon>Archangiaceae</taxon>
        <taxon>Archangium</taxon>
    </lineage>
</organism>
<evidence type="ECO:0000256" key="1">
    <source>
        <dbReference type="SAM" id="Phobius"/>
    </source>
</evidence>
<feature type="transmembrane region" description="Helical" evidence="1">
    <location>
        <begin position="7"/>
        <end position="26"/>
    </location>
</feature>
<dbReference type="AlphaFoldDB" id="A0A2W5TM81"/>
<sequence length="141" mass="14901">MPRAPEFFAPAPLFGVAVLLLNDHVFKSAFHNTLTGKLSDVAGCFLLPLYVSAVLALLTNLAWQHRVAIGAALTALLFTSIKLSPRVSEVVTSSLEVLSQPLGMAQLHVVADPTDLVALPMIALAVFAARRSHACTAALSN</sequence>
<accession>A0A2W5TM81</accession>
<keyword evidence="1" id="KW-1133">Transmembrane helix</keyword>
<gene>
    <name evidence="2" type="ORF">DI536_08975</name>
</gene>
<comment type="caution">
    <text evidence="2">The sequence shown here is derived from an EMBL/GenBank/DDBJ whole genome shotgun (WGS) entry which is preliminary data.</text>
</comment>
<reference evidence="2 3" key="1">
    <citation type="submission" date="2017-08" db="EMBL/GenBank/DDBJ databases">
        <title>Infants hospitalized years apart are colonized by the same room-sourced microbial strains.</title>
        <authorList>
            <person name="Brooks B."/>
            <person name="Olm M.R."/>
            <person name="Firek B.A."/>
            <person name="Baker R."/>
            <person name="Thomas B.C."/>
            <person name="Morowitz M.J."/>
            <person name="Banfield J.F."/>
        </authorList>
    </citation>
    <scope>NUCLEOTIDE SEQUENCE [LARGE SCALE GENOMIC DNA]</scope>
    <source>
        <strain evidence="2">S2_003_000_R2_14</strain>
    </source>
</reference>
<protein>
    <submittedName>
        <fullName evidence="2">Uncharacterized protein</fullName>
    </submittedName>
</protein>
<feature type="transmembrane region" description="Helical" evidence="1">
    <location>
        <begin position="38"/>
        <end position="57"/>
    </location>
</feature>
<name>A0A2W5TM81_9BACT</name>
<dbReference type="EMBL" id="QFQP01000006">
    <property type="protein sequence ID" value="PZR14907.1"/>
    <property type="molecule type" value="Genomic_DNA"/>
</dbReference>
<keyword evidence="1" id="KW-0812">Transmembrane</keyword>
<keyword evidence="1" id="KW-0472">Membrane</keyword>
<proteinExistence type="predicted"/>
<evidence type="ECO:0000313" key="2">
    <source>
        <dbReference type="EMBL" id="PZR14907.1"/>
    </source>
</evidence>